<dbReference type="PROSITE" id="PS00474">
    <property type="entry name" value="RIBOSOMAL_L3"/>
    <property type="match status" value="1"/>
</dbReference>
<evidence type="ECO:0000256" key="8">
    <source>
        <dbReference type="RuleBase" id="RU003905"/>
    </source>
</evidence>
<evidence type="ECO:0000313" key="9">
    <source>
        <dbReference type="EMBL" id="GAN02391.1"/>
    </source>
</evidence>
<proteinExistence type="inferred from homology"/>
<evidence type="ECO:0000256" key="5">
    <source>
        <dbReference type="ARBA" id="ARBA00023128"/>
    </source>
</evidence>
<dbReference type="HAMAP" id="MF_01325_B">
    <property type="entry name" value="Ribosomal_uL3_B"/>
    <property type="match status" value="1"/>
</dbReference>
<organism evidence="9">
    <name type="scientific">Mucor ambiguus</name>
    <dbReference type="NCBI Taxonomy" id="91626"/>
    <lineage>
        <taxon>Eukaryota</taxon>
        <taxon>Fungi</taxon>
        <taxon>Fungi incertae sedis</taxon>
        <taxon>Mucoromycota</taxon>
        <taxon>Mucoromycotina</taxon>
        <taxon>Mucoromycetes</taxon>
        <taxon>Mucorales</taxon>
        <taxon>Mucorineae</taxon>
        <taxon>Mucoraceae</taxon>
        <taxon>Mucor</taxon>
    </lineage>
</organism>
<dbReference type="GO" id="GO:0006412">
    <property type="term" value="P:translation"/>
    <property type="evidence" value="ECO:0007669"/>
    <property type="project" value="InterPro"/>
</dbReference>
<evidence type="ECO:0000256" key="4">
    <source>
        <dbReference type="ARBA" id="ARBA00022980"/>
    </source>
</evidence>
<evidence type="ECO:0000256" key="6">
    <source>
        <dbReference type="ARBA" id="ARBA00023274"/>
    </source>
</evidence>
<dbReference type="FunFam" id="2.40.30.10:FF:000004">
    <property type="entry name" value="50S ribosomal protein L3"/>
    <property type="match status" value="1"/>
</dbReference>
<dbReference type="Pfam" id="PF00297">
    <property type="entry name" value="Ribosomal_L3"/>
    <property type="match status" value="1"/>
</dbReference>
<keyword evidence="5" id="KW-0496">Mitochondrion</keyword>
<comment type="similarity">
    <text evidence="2 8">Belongs to the universal ribosomal protein uL3 family.</text>
</comment>
<dbReference type="STRING" id="91626.A0A0C9M1P7"/>
<dbReference type="FunFam" id="3.30.160.810:FF:000001">
    <property type="entry name" value="50S ribosomal protein L3"/>
    <property type="match status" value="1"/>
</dbReference>
<dbReference type="Proteomes" id="UP000053815">
    <property type="component" value="Unassembled WGS sequence"/>
</dbReference>
<dbReference type="InterPro" id="IPR009000">
    <property type="entry name" value="Transl_B-barrel_sf"/>
</dbReference>
<sequence>MALSLFSKSSLAVKTMSGSMNPMRSVVAATFHTSTFTSQATPATAQWTTDSVRTGVIAKKKGMTSVWSETGIRMPVTVLQLEDVVVTDVRTEEKHGYTALQVGCSPKKEKNVPKPMIEHFKSLGVGLREKLYEFKVTKDAVLPIGTELTAEHFVTGQYVDVTAPSIGKGFAGVMKRWNFKGLPASHGVSLTHRSGGSTGQRKWPSKVFKGKKMAGRLGGESVTVQSLKVIKVDPELNLVYVKGSVPGFDDQFVKIKDAVKLRGEKLFPKESMPPPFPTASK</sequence>
<dbReference type="InterPro" id="IPR019926">
    <property type="entry name" value="Ribosomal_uL3_CS"/>
</dbReference>
<accession>A0A0C9M1P7</accession>
<evidence type="ECO:0000313" key="10">
    <source>
        <dbReference type="Proteomes" id="UP000053815"/>
    </source>
</evidence>
<evidence type="ECO:0000256" key="3">
    <source>
        <dbReference type="ARBA" id="ARBA00022946"/>
    </source>
</evidence>
<dbReference type="GO" id="GO:0005762">
    <property type="term" value="C:mitochondrial large ribosomal subunit"/>
    <property type="evidence" value="ECO:0007669"/>
    <property type="project" value="EnsemblFungi"/>
</dbReference>
<dbReference type="GO" id="GO:0003735">
    <property type="term" value="F:structural constituent of ribosome"/>
    <property type="evidence" value="ECO:0007669"/>
    <property type="project" value="EnsemblFungi"/>
</dbReference>
<keyword evidence="6 8" id="KW-0687">Ribonucleoprotein</keyword>
<evidence type="ECO:0000256" key="2">
    <source>
        <dbReference type="ARBA" id="ARBA00006540"/>
    </source>
</evidence>
<dbReference type="NCBIfam" id="TIGR03625">
    <property type="entry name" value="L3_bact"/>
    <property type="match status" value="1"/>
</dbReference>
<dbReference type="AlphaFoldDB" id="A0A0C9M1P7"/>
<dbReference type="OrthoDB" id="274683at2759"/>
<keyword evidence="4 8" id="KW-0689">Ribosomal protein</keyword>
<protein>
    <recommendedName>
        <fullName evidence="7">Large ribosomal subunit protein uL3m</fullName>
    </recommendedName>
</protein>
<dbReference type="PANTHER" id="PTHR11229">
    <property type="entry name" value="50S RIBOSOMAL PROTEIN L3"/>
    <property type="match status" value="1"/>
</dbReference>
<evidence type="ECO:0000256" key="1">
    <source>
        <dbReference type="ARBA" id="ARBA00004173"/>
    </source>
</evidence>
<comment type="subcellular location">
    <subcellularLocation>
        <location evidence="1">Mitochondrion</location>
    </subcellularLocation>
</comment>
<dbReference type="EMBL" id="DF836310">
    <property type="protein sequence ID" value="GAN02391.1"/>
    <property type="molecule type" value="Genomic_DNA"/>
</dbReference>
<dbReference type="Gene3D" id="3.30.160.810">
    <property type="match status" value="1"/>
</dbReference>
<keyword evidence="3" id="KW-0809">Transit peptide</keyword>
<dbReference type="Gene3D" id="2.40.30.10">
    <property type="entry name" value="Translation factors"/>
    <property type="match status" value="1"/>
</dbReference>
<name>A0A0C9M1P7_9FUNG</name>
<dbReference type="InterPro" id="IPR019927">
    <property type="entry name" value="Ribosomal_uL3_bac/org-type"/>
</dbReference>
<reference evidence="9" key="1">
    <citation type="submission" date="2014-09" db="EMBL/GenBank/DDBJ databases">
        <title>Draft genome sequence of an oleaginous Mucoromycotina fungus Mucor ambiguus NBRC6742.</title>
        <authorList>
            <person name="Takeda I."/>
            <person name="Yamane N."/>
            <person name="Morita T."/>
            <person name="Tamano K."/>
            <person name="Machida M."/>
            <person name="Baker S."/>
            <person name="Koike H."/>
        </authorList>
    </citation>
    <scope>NUCLEOTIDE SEQUENCE</scope>
    <source>
        <strain evidence="9">NBRC 6742</strain>
    </source>
</reference>
<evidence type="ECO:0000256" key="7">
    <source>
        <dbReference type="ARBA" id="ARBA00035209"/>
    </source>
</evidence>
<dbReference type="PANTHER" id="PTHR11229:SF8">
    <property type="entry name" value="LARGE RIBOSOMAL SUBUNIT PROTEIN UL3M"/>
    <property type="match status" value="1"/>
</dbReference>
<gene>
    <name evidence="9" type="ORF">MAM1_0021d01834</name>
</gene>
<dbReference type="InterPro" id="IPR000597">
    <property type="entry name" value="Ribosomal_uL3"/>
</dbReference>
<dbReference type="SUPFAM" id="SSF50447">
    <property type="entry name" value="Translation proteins"/>
    <property type="match status" value="1"/>
</dbReference>
<keyword evidence="10" id="KW-1185">Reference proteome</keyword>